<proteinExistence type="predicted"/>
<evidence type="ECO:0000313" key="1">
    <source>
        <dbReference type="EMBL" id="GME76936.1"/>
    </source>
</evidence>
<gene>
    <name evidence="1" type="ORF">Amon02_000283000</name>
</gene>
<sequence>MFIYPQSKDFVEFISSKQIRIRKLKIVYKYLTFLKNQNAEMILQTVLGSGLPKEVCLVLFGDYLPCQKYFKFVTTLQCMDSKLMDIPNYEHIEYVFPKLKCLEIQLSFDSFEIFALLTVPGKNG</sequence>
<name>A0ACB5SZC1_AMBMO</name>
<keyword evidence="2" id="KW-1185">Reference proteome</keyword>
<accession>A0ACB5SZC1</accession>
<dbReference type="Proteomes" id="UP001165064">
    <property type="component" value="Unassembled WGS sequence"/>
</dbReference>
<comment type="caution">
    <text evidence="1">The sequence shown here is derived from an EMBL/GenBank/DDBJ whole genome shotgun (WGS) entry which is preliminary data.</text>
</comment>
<evidence type="ECO:0000313" key="2">
    <source>
        <dbReference type="Proteomes" id="UP001165064"/>
    </source>
</evidence>
<reference evidence="1" key="1">
    <citation type="submission" date="2023-04" db="EMBL/GenBank/DDBJ databases">
        <title>Ambrosiozyma monospora NBRC 10751.</title>
        <authorList>
            <person name="Ichikawa N."/>
            <person name="Sato H."/>
            <person name="Tonouchi N."/>
        </authorList>
    </citation>
    <scope>NUCLEOTIDE SEQUENCE</scope>
    <source>
        <strain evidence="1">NBRC 10751</strain>
    </source>
</reference>
<dbReference type="EMBL" id="BSXS01001688">
    <property type="protein sequence ID" value="GME76936.1"/>
    <property type="molecule type" value="Genomic_DNA"/>
</dbReference>
<organism evidence="1 2">
    <name type="scientific">Ambrosiozyma monospora</name>
    <name type="common">Yeast</name>
    <name type="synonym">Endomycopsis monosporus</name>
    <dbReference type="NCBI Taxonomy" id="43982"/>
    <lineage>
        <taxon>Eukaryota</taxon>
        <taxon>Fungi</taxon>
        <taxon>Dikarya</taxon>
        <taxon>Ascomycota</taxon>
        <taxon>Saccharomycotina</taxon>
        <taxon>Pichiomycetes</taxon>
        <taxon>Pichiales</taxon>
        <taxon>Pichiaceae</taxon>
        <taxon>Ambrosiozyma</taxon>
    </lineage>
</organism>
<protein>
    <submittedName>
        <fullName evidence="1">Unnamed protein product</fullName>
    </submittedName>
</protein>